<feature type="non-terminal residue" evidence="5">
    <location>
        <position position="1"/>
    </location>
</feature>
<evidence type="ECO:0000256" key="3">
    <source>
        <dbReference type="PROSITE-ProRule" id="PRU00023"/>
    </source>
</evidence>
<protein>
    <submittedName>
        <fullName evidence="5">Ankyrin</fullName>
    </submittedName>
</protein>
<dbReference type="OrthoDB" id="5369447at2759"/>
<evidence type="ECO:0000256" key="2">
    <source>
        <dbReference type="ARBA" id="ARBA00023043"/>
    </source>
</evidence>
<dbReference type="Gene3D" id="1.25.40.20">
    <property type="entry name" value="Ankyrin repeat-containing domain"/>
    <property type="match status" value="2"/>
</dbReference>
<evidence type="ECO:0000313" key="5">
    <source>
        <dbReference type="RefSeq" id="XP_033458984.1"/>
    </source>
</evidence>
<dbReference type="InterPro" id="IPR036770">
    <property type="entry name" value="Ankyrin_rpt-contain_sf"/>
</dbReference>
<organism evidence="5">
    <name type="scientific">Dissoconium aciculare CBS 342.82</name>
    <dbReference type="NCBI Taxonomy" id="1314786"/>
    <lineage>
        <taxon>Eukaryota</taxon>
        <taxon>Fungi</taxon>
        <taxon>Dikarya</taxon>
        <taxon>Ascomycota</taxon>
        <taxon>Pezizomycotina</taxon>
        <taxon>Dothideomycetes</taxon>
        <taxon>Dothideomycetidae</taxon>
        <taxon>Mycosphaerellales</taxon>
        <taxon>Dissoconiaceae</taxon>
        <taxon>Dissoconium</taxon>
    </lineage>
</organism>
<keyword evidence="4" id="KW-1185">Reference proteome</keyword>
<dbReference type="InterPro" id="IPR002110">
    <property type="entry name" value="Ankyrin_rpt"/>
</dbReference>
<dbReference type="AlphaFoldDB" id="A0A6J3M217"/>
<dbReference type="PANTHER" id="PTHR24198:SF165">
    <property type="entry name" value="ANKYRIN REPEAT-CONTAINING PROTEIN-RELATED"/>
    <property type="match status" value="1"/>
</dbReference>
<proteinExistence type="predicted"/>
<dbReference type="RefSeq" id="XP_033458984.1">
    <property type="nucleotide sequence ID" value="XM_033600563.1"/>
</dbReference>
<dbReference type="SMART" id="SM00248">
    <property type="entry name" value="ANK"/>
    <property type="match status" value="4"/>
</dbReference>
<dbReference type="Pfam" id="PF12796">
    <property type="entry name" value="Ank_2"/>
    <property type="match status" value="1"/>
</dbReference>
<sequence>PHRSSNPIGEVLEGEDVAAPLIEAASAGDLPKLRTMLEDPSWAEIALRRQQYVDTENRPAENREDVRAVATKEDRGNQKALVAAAKNGHAEVVEFLLNFTTPHAAESKAFVSRPAIIAAINNDHTDAFVAMAKIDRNILFGHLDHKHLPIDLAIMRKNLDMVTRVLELMKCHPQQNDGYWKGRLRHAARCGSVPILKLLLDNGYTIPGTGALHGAAERNAVDRVRFLVEQGADVDEMCPAEKHWLDKSWHDSALWASWVPMHFAAHAGNEAAVGCLESLGAKTDVKDVNGKTPSMLLEEWK</sequence>
<keyword evidence="1" id="KW-0677">Repeat</keyword>
<dbReference type="Proteomes" id="UP000504637">
    <property type="component" value="Unplaced"/>
</dbReference>
<accession>A0A6J3M217</accession>
<dbReference type="PROSITE" id="PS50088">
    <property type="entry name" value="ANK_REPEAT"/>
    <property type="match status" value="1"/>
</dbReference>
<name>A0A6J3M217_9PEZI</name>
<dbReference type="GeneID" id="54358363"/>
<dbReference type="PANTHER" id="PTHR24198">
    <property type="entry name" value="ANKYRIN REPEAT AND PROTEIN KINASE DOMAIN-CONTAINING PROTEIN"/>
    <property type="match status" value="1"/>
</dbReference>
<dbReference type="PROSITE" id="PS50297">
    <property type="entry name" value="ANK_REP_REGION"/>
    <property type="match status" value="1"/>
</dbReference>
<evidence type="ECO:0000256" key="1">
    <source>
        <dbReference type="ARBA" id="ARBA00022737"/>
    </source>
</evidence>
<dbReference type="SUPFAM" id="SSF48403">
    <property type="entry name" value="Ankyrin repeat"/>
    <property type="match status" value="1"/>
</dbReference>
<reference evidence="5" key="3">
    <citation type="submission" date="2025-08" db="UniProtKB">
        <authorList>
            <consortium name="RefSeq"/>
        </authorList>
    </citation>
    <scope>IDENTIFICATION</scope>
    <source>
        <strain evidence="5">CBS 342.82</strain>
    </source>
</reference>
<gene>
    <name evidence="5" type="ORF">K489DRAFT_306289</name>
</gene>
<feature type="non-terminal residue" evidence="5">
    <location>
        <position position="301"/>
    </location>
</feature>
<reference evidence="5" key="2">
    <citation type="submission" date="2020-04" db="EMBL/GenBank/DDBJ databases">
        <authorList>
            <consortium name="NCBI Genome Project"/>
        </authorList>
    </citation>
    <scope>NUCLEOTIDE SEQUENCE</scope>
    <source>
        <strain evidence="5">CBS 342.82</strain>
    </source>
</reference>
<reference evidence="5" key="1">
    <citation type="submission" date="2020-01" db="EMBL/GenBank/DDBJ databases">
        <authorList>
            <consortium name="DOE Joint Genome Institute"/>
            <person name="Haridas S."/>
            <person name="Albert R."/>
            <person name="Binder M."/>
            <person name="Bloem J."/>
            <person name="Labutti K."/>
            <person name="Salamov A."/>
            <person name="Andreopoulos B."/>
            <person name="Baker S.E."/>
            <person name="Barry K."/>
            <person name="Bills G."/>
            <person name="Bluhm B.H."/>
            <person name="Cannon C."/>
            <person name="Castanera R."/>
            <person name="Culley D.E."/>
            <person name="Daum C."/>
            <person name="Ezra D."/>
            <person name="Gonzalez J.B."/>
            <person name="Henrissat B."/>
            <person name="Kuo A."/>
            <person name="Liang C."/>
            <person name="Lipzen A."/>
            <person name="Lutzoni F."/>
            <person name="Magnuson J."/>
            <person name="Mondo S."/>
            <person name="Nolan M."/>
            <person name="Ohm R."/>
            <person name="Pangilinan J."/>
            <person name="Park H.-J."/>
            <person name="Ramirez L."/>
            <person name="Alfaro M."/>
            <person name="Sun H."/>
            <person name="Tritt A."/>
            <person name="Yoshinaga Y."/>
            <person name="Zwiers L.-H."/>
            <person name="Turgeon B.G."/>
            <person name="Goodwin S.B."/>
            <person name="Spatafora J.W."/>
            <person name="Crous P.W."/>
            <person name="Grigoriev I.V."/>
        </authorList>
    </citation>
    <scope>NUCLEOTIDE SEQUENCE</scope>
    <source>
        <strain evidence="5">CBS 342.82</strain>
    </source>
</reference>
<evidence type="ECO:0000313" key="4">
    <source>
        <dbReference type="Proteomes" id="UP000504637"/>
    </source>
</evidence>
<keyword evidence="2 3" id="KW-0040">ANK repeat</keyword>
<feature type="repeat" description="ANK" evidence="3">
    <location>
        <begin position="207"/>
        <end position="235"/>
    </location>
</feature>